<dbReference type="SUPFAM" id="SSF50965">
    <property type="entry name" value="Galactose oxidase, central domain"/>
    <property type="match status" value="1"/>
</dbReference>
<sequence length="668" mass="73365">MNYRPSRRTRRLAIGAAAVLVLAGFNGPALYNFASEKYHNYKINQPEYKAENGHWKIVDIPEKYRINTIHAALLQTGKVLLVAGSGNDAKQFDAGTFRTTLWDPVKNTFKNIPTPADLFCAGHTQLPDGKLLVAGGTQRYESLEGDVDKAGGLMIVYNESPDKAMTLKKGTRFTGRENGKTFVSNANILVPRAEKKTDPATGKVTVTPKSARVYVESPKKGKQHQTGTQDQYVVEGLKGGDRKNIYGIAQKLSFDKKDFQGIKDAYEFDPVAERYITVDPMGEARWYPTLTTLEDGSVLSVSGLDEIGQVVPGKNEIYDPDTKKWEYLPKTRFFPTYPALFLARDGKVFYTGSNAGYGPADKGRVPGVWDLSTNEFRKVPGMSDPDILETSMSVLLPPAQKQQYMVLGGGGVGESGKSTAKTRIADLTKDNPRFVDGPDLYEKARYPSSVILPDDTVLTTNGSDDYRGRSDSNVLKASIYDPEKKEFRDVADPLVGRNYHSGGLLLPDGRVMTFGSDSLFSDKANTKPGEFEQRIEIYTPPYLHQDGERPELKDAGKPRKTVRLGGSVEFKSKDAASVEKMRLIRPGAFTHVTNVEQRSIALDFKKTANGLRVTLPKDPSLVPPGWYMVNAVNADGVPSESTWVKVPVSASAETHETTAESPPVTPGA</sequence>
<evidence type="ECO:0000313" key="6">
    <source>
        <dbReference type="EMBL" id="AXK34312.1"/>
    </source>
</evidence>
<dbReference type="PANTHER" id="PTHR32208">
    <property type="entry name" value="SECRETED PROTEIN-RELATED"/>
    <property type="match status" value="1"/>
</dbReference>
<evidence type="ECO:0000259" key="5">
    <source>
        <dbReference type="Pfam" id="PF21110"/>
    </source>
</evidence>
<organism evidence="6 7">
    <name type="scientific">Streptomyces armeniacus</name>
    <dbReference type="NCBI Taxonomy" id="83291"/>
    <lineage>
        <taxon>Bacteria</taxon>
        <taxon>Bacillati</taxon>
        <taxon>Actinomycetota</taxon>
        <taxon>Actinomycetes</taxon>
        <taxon>Kitasatosporales</taxon>
        <taxon>Streptomycetaceae</taxon>
        <taxon>Streptomyces</taxon>
    </lineage>
</organism>
<evidence type="ECO:0000256" key="2">
    <source>
        <dbReference type="SAM" id="MobiDB-lite"/>
    </source>
</evidence>
<dbReference type="InterPro" id="IPR015202">
    <property type="entry name" value="GO-like_E_set"/>
</dbReference>
<evidence type="ECO:0000259" key="4">
    <source>
        <dbReference type="Pfam" id="PF09118"/>
    </source>
</evidence>
<dbReference type="Gene3D" id="2.60.40.10">
    <property type="entry name" value="Immunoglobulins"/>
    <property type="match status" value="1"/>
</dbReference>
<dbReference type="Gene3D" id="2.130.10.80">
    <property type="entry name" value="Galactose oxidase/kelch, beta-propeller"/>
    <property type="match status" value="1"/>
</dbReference>
<keyword evidence="7" id="KW-1185">Reference proteome</keyword>
<dbReference type="InterPro" id="IPR013783">
    <property type="entry name" value="Ig-like_fold"/>
</dbReference>
<dbReference type="InterPro" id="IPR014756">
    <property type="entry name" value="Ig_E-set"/>
</dbReference>
<feature type="domain" description="GlxA-like beta barrel" evidence="5">
    <location>
        <begin position="149"/>
        <end position="252"/>
    </location>
</feature>
<keyword evidence="1" id="KW-0732">Signal</keyword>
<dbReference type="PANTHER" id="PTHR32208:SF21">
    <property type="entry name" value="LOW QUALITY PROTEIN: ALDEHYDE OXIDASE GLOX-LIKE"/>
    <property type="match status" value="1"/>
</dbReference>
<dbReference type="InterPro" id="IPR037293">
    <property type="entry name" value="Gal_Oxidase_central_sf"/>
</dbReference>
<dbReference type="Proteomes" id="UP000254425">
    <property type="component" value="Chromosome"/>
</dbReference>
<dbReference type="Pfam" id="PF21110">
    <property type="entry name" value="GlxA"/>
    <property type="match status" value="1"/>
</dbReference>
<dbReference type="RefSeq" id="WP_208879675.1">
    <property type="nucleotide sequence ID" value="NZ_CP031320.1"/>
</dbReference>
<dbReference type="CDD" id="cd02851">
    <property type="entry name" value="E_set_GO_C"/>
    <property type="match status" value="1"/>
</dbReference>
<evidence type="ECO:0000313" key="7">
    <source>
        <dbReference type="Proteomes" id="UP000254425"/>
    </source>
</evidence>
<proteinExistence type="predicted"/>
<protein>
    <submittedName>
        <fullName evidence="6">DUF1929 domain-containing protein</fullName>
    </submittedName>
</protein>
<accession>A0A345XRP6</accession>
<dbReference type="GO" id="GO:0005975">
    <property type="term" value="P:carbohydrate metabolic process"/>
    <property type="evidence" value="ECO:0007669"/>
    <property type="project" value="UniProtKB-ARBA"/>
</dbReference>
<dbReference type="AlphaFoldDB" id="A0A345XRP6"/>
<dbReference type="Pfam" id="PF07250">
    <property type="entry name" value="Glyoxal_oxid_N"/>
    <property type="match status" value="1"/>
</dbReference>
<name>A0A345XRP6_9ACTN</name>
<dbReference type="KEGG" id="sarm:DVA86_18310"/>
<feature type="domain" description="Galactose oxidase-like Early set" evidence="4">
    <location>
        <begin position="549"/>
        <end position="646"/>
    </location>
</feature>
<dbReference type="EMBL" id="CP031320">
    <property type="protein sequence ID" value="AXK34312.1"/>
    <property type="molecule type" value="Genomic_DNA"/>
</dbReference>
<evidence type="ECO:0000259" key="3">
    <source>
        <dbReference type="Pfam" id="PF07250"/>
    </source>
</evidence>
<feature type="region of interest" description="Disordered" evidence="2">
    <location>
        <begin position="649"/>
        <end position="668"/>
    </location>
</feature>
<reference evidence="6 7" key="1">
    <citation type="submission" date="2018-07" db="EMBL/GenBank/DDBJ databases">
        <title>Draft genome of the type strain Streptomyces armeniacus ATCC 15676.</title>
        <authorList>
            <person name="Labana P."/>
            <person name="Gosse J.T."/>
            <person name="Boddy C.N."/>
        </authorList>
    </citation>
    <scope>NUCLEOTIDE SEQUENCE [LARGE SCALE GENOMIC DNA]</scope>
    <source>
        <strain evidence="6 7">ATCC 15676</strain>
    </source>
</reference>
<dbReference type="Pfam" id="PF09118">
    <property type="entry name" value="GO-like_E_set"/>
    <property type="match status" value="1"/>
</dbReference>
<feature type="domain" description="Glyoxal oxidase N-terminal" evidence="3">
    <location>
        <begin position="281"/>
        <end position="542"/>
    </location>
</feature>
<dbReference type="InterPro" id="IPR009880">
    <property type="entry name" value="Glyoxal_oxidase_N"/>
</dbReference>
<evidence type="ECO:0000256" key="1">
    <source>
        <dbReference type="ARBA" id="ARBA00022729"/>
    </source>
</evidence>
<dbReference type="InterPro" id="IPR011043">
    <property type="entry name" value="Gal_Oxase/kelch_b-propeller"/>
</dbReference>
<dbReference type="InterPro" id="IPR049305">
    <property type="entry name" value="GlxA-like_b-barrel"/>
</dbReference>
<gene>
    <name evidence="6" type="ORF">DVA86_18310</name>
</gene>
<dbReference type="SUPFAM" id="SSF81296">
    <property type="entry name" value="E set domains"/>
    <property type="match status" value="1"/>
</dbReference>